<accession>A0A1H4D5Y2</accession>
<dbReference type="PANTHER" id="PTHR19328">
    <property type="entry name" value="HEDGEHOG-INTERACTING PROTEIN"/>
    <property type="match status" value="1"/>
</dbReference>
<gene>
    <name evidence="6" type="ORF">SAMN05660909_02972</name>
</gene>
<dbReference type="GO" id="GO:0009055">
    <property type="term" value="F:electron transfer activity"/>
    <property type="evidence" value="ECO:0007669"/>
    <property type="project" value="InterPro"/>
</dbReference>
<dbReference type="RefSeq" id="WP_211117761.1">
    <property type="nucleotide sequence ID" value="NZ_BKAT01000018.1"/>
</dbReference>
<dbReference type="InterPro" id="IPR011042">
    <property type="entry name" value="6-blade_b-propeller_TolB-like"/>
</dbReference>
<dbReference type="Gene3D" id="2.120.10.30">
    <property type="entry name" value="TolB, C-terminal domain"/>
    <property type="match status" value="1"/>
</dbReference>
<dbReference type="Gene3D" id="1.10.760.10">
    <property type="entry name" value="Cytochrome c-like domain"/>
    <property type="match status" value="1"/>
</dbReference>
<feature type="domain" description="Cytochrome c" evidence="5">
    <location>
        <begin position="407"/>
        <end position="490"/>
    </location>
</feature>
<reference evidence="7" key="1">
    <citation type="submission" date="2016-10" db="EMBL/GenBank/DDBJ databases">
        <authorList>
            <person name="Varghese N."/>
            <person name="Submissions S."/>
        </authorList>
    </citation>
    <scope>NUCLEOTIDE SEQUENCE [LARGE SCALE GENOMIC DNA]</scope>
    <source>
        <strain evidence="7">DSM 23920</strain>
    </source>
</reference>
<evidence type="ECO:0000256" key="1">
    <source>
        <dbReference type="ARBA" id="ARBA00022617"/>
    </source>
</evidence>
<sequence>MKKEIIGSCLMLMMFAGVNMQCKPAAQQRELPVEAVLELDSTRVGVSTLISDLNVPWEIAWGPDDQIWFTEQSGTVSKVDPKTGIKKQLIAIPEVYRQRSLGLLGMAVSKDPEQPYVFVDYTHMNADSSIVSRLVRYTYTADTLKDPFTLIELPGNTGHNGSRVAIAPDGKVFLSTGDAANGLNAPDTASINGKTLRFNFDGSIPADNPYRNSPVWSSGHRNIQGLVFSDKGHLFASEHGDAIEDEVNYIQRRHYYGWPFIEGPADLPAEKAHADSFAFTAPMRSWTPTIAPAGVDYYGSRQIPEWHNSILLGTLKAASLRVLSLNEAQDSILKEEIYFAGKFGRLRDICVAPNGDIYIATSNRDWNPGKGFPLPHDDRIIRLSALQRGTKIPATAEILKAAAPQAAGISKGQSLYKNYCESCHKPDGKGVPGSFPSLDQSAVVNGPAAALIRTVLNGKTGANPGEQMPAFAFLKDDEIAALLTYIRGSWNNRADSVPVAAISRLRSSK</sequence>
<dbReference type="SUPFAM" id="SSF46626">
    <property type="entry name" value="Cytochrome c"/>
    <property type="match status" value="1"/>
</dbReference>
<keyword evidence="2 4" id="KW-0479">Metal-binding</keyword>
<evidence type="ECO:0000259" key="5">
    <source>
        <dbReference type="PROSITE" id="PS51007"/>
    </source>
</evidence>
<evidence type="ECO:0000256" key="4">
    <source>
        <dbReference type="PROSITE-ProRule" id="PRU00433"/>
    </source>
</evidence>
<dbReference type="EMBL" id="FNRL01000012">
    <property type="protein sequence ID" value="SEA67829.1"/>
    <property type="molecule type" value="Genomic_DNA"/>
</dbReference>
<organism evidence="6 7">
    <name type="scientific">Chitinophaga terrae</name>
    <name type="common">ex Kim and Jung 2007</name>
    <dbReference type="NCBI Taxonomy" id="408074"/>
    <lineage>
        <taxon>Bacteria</taxon>
        <taxon>Pseudomonadati</taxon>
        <taxon>Bacteroidota</taxon>
        <taxon>Chitinophagia</taxon>
        <taxon>Chitinophagales</taxon>
        <taxon>Chitinophagaceae</taxon>
        <taxon>Chitinophaga</taxon>
    </lineage>
</organism>
<evidence type="ECO:0000256" key="3">
    <source>
        <dbReference type="ARBA" id="ARBA00023004"/>
    </source>
</evidence>
<keyword evidence="3 4" id="KW-0408">Iron</keyword>
<dbReference type="PROSITE" id="PS51007">
    <property type="entry name" value="CYTC"/>
    <property type="match status" value="1"/>
</dbReference>
<dbReference type="GO" id="GO:0020037">
    <property type="term" value="F:heme binding"/>
    <property type="evidence" value="ECO:0007669"/>
    <property type="project" value="InterPro"/>
</dbReference>
<dbReference type="STRING" id="408074.SAMN05660909_02972"/>
<dbReference type="AlphaFoldDB" id="A0A1H4D5Y2"/>
<evidence type="ECO:0000313" key="7">
    <source>
        <dbReference type="Proteomes" id="UP000199656"/>
    </source>
</evidence>
<proteinExistence type="predicted"/>
<protein>
    <submittedName>
        <fullName evidence="6">Glucose/arabinose dehydrogenase, beta-propeller fold</fullName>
    </submittedName>
</protein>
<dbReference type="SUPFAM" id="SSF50952">
    <property type="entry name" value="Soluble quinoprotein glucose dehydrogenase"/>
    <property type="match status" value="1"/>
</dbReference>
<keyword evidence="1 4" id="KW-0349">Heme</keyword>
<dbReference type="PANTHER" id="PTHR19328:SF13">
    <property type="entry name" value="HIPL1 PROTEIN"/>
    <property type="match status" value="1"/>
</dbReference>
<dbReference type="InterPro" id="IPR009056">
    <property type="entry name" value="Cyt_c-like_dom"/>
</dbReference>
<keyword evidence="7" id="KW-1185">Reference proteome</keyword>
<dbReference type="GO" id="GO:0046872">
    <property type="term" value="F:metal ion binding"/>
    <property type="evidence" value="ECO:0007669"/>
    <property type="project" value="UniProtKB-KW"/>
</dbReference>
<dbReference type="Proteomes" id="UP000199656">
    <property type="component" value="Unassembled WGS sequence"/>
</dbReference>
<dbReference type="InterPro" id="IPR012938">
    <property type="entry name" value="Glc/Sorbosone_DH"/>
</dbReference>
<dbReference type="Pfam" id="PF13442">
    <property type="entry name" value="Cytochrome_CBB3"/>
    <property type="match status" value="1"/>
</dbReference>
<dbReference type="InterPro" id="IPR011041">
    <property type="entry name" value="Quinoprot_gluc/sorb_DH_b-prop"/>
</dbReference>
<name>A0A1H4D5Y2_9BACT</name>
<dbReference type="Pfam" id="PF07995">
    <property type="entry name" value="GSDH"/>
    <property type="match status" value="1"/>
</dbReference>
<evidence type="ECO:0000313" key="6">
    <source>
        <dbReference type="EMBL" id="SEA67829.1"/>
    </source>
</evidence>
<evidence type="ECO:0000256" key="2">
    <source>
        <dbReference type="ARBA" id="ARBA00022723"/>
    </source>
</evidence>
<dbReference type="InterPro" id="IPR036909">
    <property type="entry name" value="Cyt_c-like_dom_sf"/>
</dbReference>